<dbReference type="EMBL" id="AKHW03004113">
    <property type="protein sequence ID" value="KYO31247.1"/>
    <property type="molecule type" value="Genomic_DNA"/>
</dbReference>
<keyword evidence="2" id="KW-1185">Reference proteome</keyword>
<evidence type="ECO:0000313" key="1">
    <source>
        <dbReference type="EMBL" id="KYO31247.1"/>
    </source>
</evidence>
<dbReference type="PANTHER" id="PTHR45913:SF5">
    <property type="entry name" value="GENERAL TRANSCRIPTION FACTOR II-I REPEAT DOMAIN-CONTAINING PROTEIN 2A-LIKE PROTEIN"/>
    <property type="match status" value="1"/>
</dbReference>
<dbReference type="Proteomes" id="UP000050525">
    <property type="component" value="Unassembled WGS sequence"/>
</dbReference>
<dbReference type="STRING" id="8496.A0A151N3E4"/>
<protein>
    <submittedName>
        <fullName evidence="1">General transcription factor II-I repeat domain-containing protein 2A isoform A</fullName>
    </submittedName>
</protein>
<name>A0A151N3E4_ALLMI</name>
<accession>A0A151N3E4</accession>
<dbReference type="InterPro" id="IPR012337">
    <property type="entry name" value="RNaseH-like_sf"/>
</dbReference>
<evidence type="ECO:0000313" key="2">
    <source>
        <dbReference type="Proteomes" id="UP000050525"/>
    </source>
</evidence>
<comment type="caution">
    <text evidence="1">The sequence shown here is derived from an EMBL/GenBank/DDBJ whole genome shotgun (WGS) entry which is preliminary data.</text>
</comment>
<sequence length="496" mass="56340">MICFLISEAIAKRWKPLSDGELVKDCLGIFTSQVFPGKQSMVENISLSHQTVARRVDNMASNIENSLMKRLSACQFYHLGVDKSTEVSDTAQLAIFVPGVTKPSHVVEELLDFCPMKGKTTGQDIFNEVKHVLLKFNLPEDKLCGLTTDGTPAMIGKHNGSVSLLVKSVPQDVITHPCIIHQEQLCAKALEIKHVMEKVVSTVNFIRSKGLNHRQFQAFLAEIGSNHGDVIYFCQVRWLSRAATLARFWSLLDEIKTFMMNKGKDVSFMDDDAWLNDLAFLVDSTKYLGDFNLKLQGKDQFVNRLYEHIQSFIHMLELLQIQLNKKNVTYFTILLTRCAETVNHDKYSALISHLLDEFKQRFADFRVHSNELELFADAFGTDAMDAPDTFQMELIDIQKNSALKRAFAEHDLLTFYSQYVTWHSFPNLLNHALQFIALFGITYCCEQLFSRMKNIKTKSTLVLTDGHLPGILRIATSSVPADIDKLCKQKQCQVSH</sequence>
<dbReference type="PANTHER" id="PTHR45913">
    <property type="entry name" value="EPM2A-INTERACTING PROTEIN 1"/>
    <property type="match status" value="1"/>
</dbReference>
<reference evidence="1 2" key="1">
    <citation type="journal article" date="2012" name="Genome Biol.">
        <title>Sequencing three crocodilian genomes to illuminate the evolution of archosaurs and amniotes.</title>
        <authorList>
            <person name="St John J.A."/>
            <person name="Braun E.L."/>
            <person name="Isberg S.R."/>
            <person name="Miles L.G."/>
            <person name="Chong A.Y."/>
            <person name="Gongora J."/>
            <person name="Dalzell P."/>
            <person name="Moran C."/>
            <person name="Bed'hom B."/>
            <person name="Abzhanov A."/>
            <person name="Burgess S.C."/>
            <person name="Cooksey A.M."/>
            <person name="Castoe T.A."/>
            <person name="Crawford N.G."/>
            <person name="Densmore L.D."/>
            <person name="Drew J.C."/>
            <person name="Edwards S.V."/>
            <person name="Faircloth B.C."/>
            <person name="Fujita M.K."/>
            <person name="Greenwold M.J."/>
            <person name="Hoffmann F.G."/>
            <person name="Howard J.M."/>
            <person name="Iguchi T."/>
            <person name="Janes D.E."/>
            <person name="Khan S.Y."/>
            <person name="Kohno S."/>
            <person name="de Koning A.J."/>
            <person name="Lance S.L."/>
            <person name="McCarthy F.M."/>
            <person name="McCormack J.E."/>
            <person name="Merchant M.E."/>
            <person name="Peterson D.G."/>
            <person name="Pollock D.D."/>
            <person name="Pourmand N."/>
            <person name="Raney B.J."/>
            <person name="Roessler K.A."/>
            <person name="Sanford J.R."/>
            <person name="Sawyer R.H."/>
            <person name="Schmidt C.J."/>
            <person name="Triplett E.W."/>
            <person name="Tuberville T.D."/>
            <person name="Venegas-Anaya M."/>
            <person name="Howard J.T."/>
            <person name="Jarvis E.D."/>
            <person name="Guillette L.J.Jr."/>
            <person name="Glenn T.C."/>
            <person name="Green R.E."/>
            <person name="Ray D.A."/>
        </authorList>
    </citation>
    <scope>NUCLEOTIDE SEQUENCE [LARGE SCALE GENOMIC DNA]</scope>
    <source>
        <strain evidence="1">KSC_2009_1</strain>
    </source>
</reference>
<dbReference type="SUPFAM" id="SSF53098">
    <property type="entry name" value="Ribonuclease H-like"/>
    <property type="match status" value="1"/>
</dbReference>
<dbReference type="AlphaFoldDB" id="A0A151N3E4"/>
<gene>
    <name evidence="1" type="primary">GTF2IRD2</name>
    <name evidence="1" type="ORF">Y1Q_0016563</name>
</gene>
<proteinExistence type="predicted"/>
<organism evidence="1 2">
    <name type="scientific">Alligator mississippiensis</name>
    <name type="common">American alligator</name>
    <dbReference type="NCBI Taxonomy" id="8496"/>
    <lineage>
        <taxon>Eukaryota</taxon>
        <taxon>Metazoa</taxon>
        <taxon>Chordata</taxon>
        <taxon>Craniata</taxon>
        <taxon>Vertebrata</taxon>
        <taxon>Euteleostomi</taxon>
        <taxon>Archelosauria</taxon>
        <taxon>Archosauria</taxon>
        <taxon>Crocodylia</taxon>
        <taxon>Alligatoridae</taxon>
        <taxon>Alligatorinae</taxon>
        <taxon>Alligator</taxon>
    </lineage>
</organism>